<gene>
    <name evidence="2" type="ORF">DERF_005970</name>
</gene>
<evidence type="ECO:0000313" key="3">
    <source>
        <dbReference type="Proteomes" id="UP000790347"/>
    </source>
</evidence>
<evidence type="ECO:0000313" key="2">
    <source>
        <dbReference type="EMBL" id="KAH9522391.1"/>
    </source>
</evidence>
<keyword evidence="3" id="KW-1185">Reference proteome</keyword>
<evidence type="ECO:0000256" key="1">
    <source>
        <dbReference type="SAM" id="MobiDB-lite"/>
    </source>
</evidence>
<proteinExistence type="predicted"/>
<protein>
    <submittedName>
        <fullName evidence="2">Uncharacterized protein</fullName>
    </submittedName>
</protein>
<organism evidence="2 3">
    <name type="scientific">Dermatophagoides farinae</name>
    <name type="common">American house dust mite</name>
    <dbReference type="NCBI Taxonomy" id="6954"/>
    <lineage>
        <taxon>Eukaryota</taxon>
        <taxon>Metazoa</taxon>
        <taxon>Ecdysozoa</taxon>
        <taxon>Arthropoda</taxon>
        <taxon>Chelicerata</taxon>
        <taxon>Arachnida</taxon>
        <taxon>Acari</taxon>
        <taxon>Acariformes</taxon>
        <taxon>Sarcoptiformes</taxon>
        <taxon>Astigmata</taxon>
        <taxon>Psoroptidia</taxon>
        <taxon>Analgoidea</taxon>
        <taxon>Pyroglyphidae</taxon>
        <taxon>Dermatophagoidinae</taxon>
        <taxon>Dermatophagoides</taxon>
    </lineage>
</organism>
<reference evidence="2" key="1">
    <citation type="submission" date="2013-05" db="EMBL/GenBank/DDBJ databases">
        <authorList>
            <person name="Yim A.K.Y."/>
            <person name="Chan T.F."/>
            <person name="Ji K.M."/>
            <person name="Liu X.Y."/>
            <person name="Zhou J.W."/>
            <person name="Li R.Q."/>
            <person name="Yang K.Y."/>
            <person name="Li J."/>
            <person name="Li M."/>
            <person name="Law P.T.W."/>
            <person name="Wu Y.L."/>
            <person name="Cai Z.L."/>
            <person name="Qin H."/>
            <person name="Bao Y."/>
            <person name="Leung R.K.K."/>
            <person name="Ng P.K.S."/>
            <person name="Zou J."/>
            <person name="Zhong X.J."/>
            <person name="Ran P.X."/>
            <person name="Zhong N.S."/>
            <person name="Liu Z.G."/>
            <person name="Tsui S.K.W."/>
        </authorList>
    </citation>
    <scope>NUCLEOTIDE SEQUENCE</scope>
    <source>
        <strain evidence="2">Derf</strain>
        <tissue evidence="2">Whole organism</tissue>
    </source>
</reference>
<dbReference type="Proteomes" id="UP000790347">
    <property type="component" value="Unassembled WGS sequence"/>
</dbReference>
<dbReference type="EMBL" id="ASGP02000002">
    <property type="protein sequence ID" value="KAH9522391.1"/>
    <property type="molecule type" value="Genomic_DNA"/>
</dbReference>
<accession>A0A922I5B6</accession>
<dbReference type="AlphaFoldDB" id="A0A922I5B6"/>
<name>A0A922I5B6_DERFA</name>
<feature type="compositionally biased region" description="Low complexity" evidence="1">
    <location>
        <begin position="33"/>
        <end position="50"/>
    </location>
</feature>
<reference evidence="2" key="2">
    <citation type="journal article" date="2022" name="Res Sq">
        <title>Comparative Genomics Reveals Insights into the Divergent Evolution of Astigmatic Mites and Household Pest Adaptations.</title>
        <authorList>
            <person name="Xiong Q."/>
            <person name="Wan A.T.-Y."/>
            <person name="Liu X.-Y."/>
            <person name="Fung C.S.-H."/>
            <person name="Xiao X."/>
            <person name="Malainual N."/>
            <person name="Hou J."/>
            <person name="Wang L."/>
            <person name="Wang M."/>
            <person name="Yang K."/>
            <person name="Cui Y."/>
            <person name="Leung E."/>
            <person name="Nong W."/>
            <person name="Shin S.-K."/>
            <person name="Au S."/>
            <person name="Jeong K.Y."/>
            <person name="Chew F.T."/>
            <person name="Hui J."/>
            <person name="Leung T.F."/>
            <person name="Tungtrongchitr A."/>
            <person name="Zhong N."/>
            <person name="Liu Z."/>
            <person name="Tsui S."/>
        </authorList>
    </citation>
    <scope>NUCLEOTIDE SEQUENCE</scope>
    <source>
        <strain evidence="2">Derf</strain>
        <tissue evidence="2">Whole organism</tissue>
    </source>
</reference>
<comment type="caution">
    <text evidence="2">The sequence shown here is derived from an EMBL/GenBank/DDBJ whole genome shotgun (WGS) entry which is preliminary data.</text>
</comment>
<sequence>MADNNSNDGSLFFGNNGLLSALLDRLNRRLTNNYESTNNGNKNKNVNNNNNDDDDGEFIRTNYVDSFFRRYGILSVFMNDNKNSKFQTIPTATTRRPRNFIYRSRSNRPRTSFQDPFLAEEKLCQSHNHKSHKFSPIIFCQCHFKLYVNSVCDCLEFTKFLIVWIVHENPFVDIDHHHHQHCGHLKNDRFLNYVCSEIVNKIPIINPRKWKVQKYQIKDMRQEKMKNDPVNMINQSMIVFRNMIDKFLSDIRHGGGATTFTSGRC</sequence>
<feature type="region of interest" description="Disordered" evidence="1">
    <location>
        <begin position="33"/>
        <end position="55"/>
    </location>
</feature>